<accession>A0A3D9VIS3</accession>
<dbReference type="Proteomes" id="UP000256485">
    <property type="component" value="Unassembled WGS sequence"/>
</dbReference>
<organism evidence="3 4">
    <name type="scientific">Thermasporomyces composti</name>
    <dbReference type="NCBI Taxonomy" id="696763"/>
    <lineage>
        <taxon>Bacteria</taxon>
        <taxon>Bacillati</taxon>
        <taxon>Actinomycetota</taxon>
        <taxon>Actinomycetes</taxon>
        <taxon>Propionibacteriales</taxon>
        <taxon>Nocardioidaceae</taxon>
        <taxon>Thermasporomyces</taxon>
    </lineage>
</organism>
<dbReference type="RefSeq" id="WP_115851462.1">
    <property type="nucleotide sequence ID" value="NZ_QTUC01000001.1"/>
</dbReference>
<dbReference type="PANTHER" id="PTHR46268:SF6">
    <property type="entry name" value="UNIVERSAL STRESS PROTEIN UP12"/>
    <property type="match status" value="1"/>
</dbReference>
<dbReference type="PANTHER" id="PTHR46268">
    <property type="entry name" value="STRESS RESPONSE PROTEIN NHAX"/>
    <property type="match status" value="1"/>
</dbReference>
<dbReference type="OrthoDB" id="5179911at2"/>
<evidence type="ECO:0000256" key="1">
    <source>
        <dbReference type="ARBA" id="ARBA00008791"/>
    </source>
</evidence>
<dbReference type="InterPro" id="IPR006015">
    <property type="entry name" value="Universal_stress_UspA"/>
</dbReference>
<dbReference type="EMBL" id="QTUC01000001">
    <property type="protein sequence ID" value="REF38114.1"/>
    <property type="molecule type" value="Genomic_DNA"/>
</dbReference>
<protein>
    <submittedName>
        <fullName evidence="3">Nucleotide-binding universal stress UspA family protein</fullName>
    </submittedName>
</protein>
<dbReference type="InterPro" id="IPR006016">
    <property type="entry name" value="UspA"/>
</dbReference>
<evidence type="ECO:0000259" key="2">
    <source>
        <dbReference type="Pfam" id="PF00582"/>
    </source>
</evidence>
<reference evidence="3 4" key="1">
    <citation type="submission" date="2018-08" db="EMBL/GenBank/DDBJ databases">
        <title>Sequencing the genomes of 1000 actinobacteria strains.</title>
        <authorList>
            <person name="Klenk H.-P."/>
        </authorList>
    </citation>
    <scope>NUCLEOTIDE SEQUENCE [LARGE SCALE GENOMIC DNA]</scope>
    <source>
        <strain evidence="3 4">DSM 22891</strain>
    </source>
</reference>
<gene>
    <name evidence="3" type="ORF">DFJ64_3584</name>
</gene>
<dbReference type="PRINTS" id="PR01438">
    <property type="entry name" value="UNVRSLSTRESS"/>
</dbReference>
<comment type="similarity">
    <text evidence="1">Belongs to the universal stress protein A family.</text>
</comment>
<dbReference type="InterPro" id="IPR014729">
    <property type="entry name" value="Rossmann-like_a/b/a_fold"/>
</dbReference>
<proteinExistence type="inferred from homology"/>
<dbReference type="SUPFAM" id="SSF52402">
    <property type="entry name" value="Adenine nucleotide alpha hydrolases-like"/>
    <property type="match status" value="2"/>
</dbReference>
<feature type="domain" description="UspA" evidence="2">
    <location>
        <begin position="151"/>
        <end position="276"/>
    </location>
</feature>
<evidence type="ECO:0000313" key="3">
    <source>
        <dbReference type="EMBL" id="REF38114.1"/>
    </source>
</evidence>
<evidence type="ECO:0000313" key="4">
    <source>
        <dbReference type="Proteomes" id="UP000256485"/>
    </source>
</evidence>
<sequence>MASSTARAFVVGIDGSDSARAAVAWAAREARERRAPLRLVHAYVWPLLHLPRGFRMGPSGGLHAHTERLLEEARRAAWEAAPGVDVDARALVRFPLPMLVEESRDASCVVVGSSRTGPVSMVGSVALGLIAHAYSPVAIVCGIAPDRSHPRVVVGVDGSPSSCAAMRLGVDLAARRHGTVVAVHVARAGPARARAAASGVRWIEEALAGWRRCHPTLPIEERIMSGRPADVLAGLSDQAAAVVVGTRGYGVLAGLLHRSVSHGLVRHARCPVLVVPEKAATELPVPGSP</sequence>
<dbReference type="Gene3D" id="3.40.50.620">
    <property type="entry name" value="HUPs"/>
    <property type="match status" value="2"/>
</dbReference>
<keyword evidence="4" id="KW-1185">Reference proteome</keyword>
<name>A0A3D9VIS3_THECX</name>
<dbReference type="AlphaFoldDB" id="A0A3D9VIS3"/>
<comment type="caution">
    <text evidence="3">The sequence shown here is derived from an EMBL/GenBank/DDBJ whole genome shotgun (WGS) entry which is preliminary data.</text>
</comment>
<feature type="domain" description="UspA" evidence="2">
    <location>
        <begin position="8"/>
        <end position="140"/>
    </location>
</feature>
<dbReference type="Pfam" id="PF00582">
    <property type="entry name" value="Usp"/>
    <property type="match status" value="2"/>
</dbReference>